<accession>A0A431FYB5</accession>
<organism evidence="3 4">
    <name type="scientific">Campylobacter jejuni</name>
    <dbReference type="NCBI Taxonomy" id="197"/>
    <lineage>
        <taxon>Bacteria</taxon>
        <taxon>Pseudomonadati</taxon>
        <taxon>Campylobacterota</taxon>
        <taxon>Epsilonproteobacteria</taxon>
        <taxon>Campylobacterales</taxon>
        <taxon>Campylobacteraceae</taxon>
        <taxon>Campylobacter</taxon>
    </lineage>
</organism>
<dbReference type="CDD" id="cd11301">
    <property type="entry name" value="Fut1_Fut2_like"/>
    <property type="match status" value="1"/>
</dbReference>
<dbReference type="GO" id="GO:0008107">
    <property type="term" value="F:galactoside 2-alpha-L-fucosyltransferase activity"/>
    <property type="evidence" value="ECO:0007669"/>
    <property type="project" value="InterPro"/>
</dbReference>
<dbReference type="InterPro" id="IPR002516">
    <property type="entry name" value="Glyco_trans_11"/>
</dbReference>
<dbReference type="RefSeq" id="WP_126236974.1">
    <property type="nucleotide sequence ID" value="NZ_PRCE01000033.1"/>
</dbReference>
<dbReference type="EMBL" id="PRCE01000033">
    <property type="protein sequence ID" value="RTJ98183.1"/>
    <property type="molecule type" value="Genomic_DNA"/>
</dbReference>
<dbReference type="AlphaFoldDB" id="A0A431FYB5"/>
<dbReference type="PANTHER" id="PTHR11927">
    <property type="entry name" value="GALACTOSIDE 2-L-FUCOSYLTRANSFERASE"/>
    <property type="match status" value="1"/>
</dbReference>
<evidence type="ECO:0000256" key="2">
    <source>
        <dbReference type="ARBA" id="ARBA00022679"/>
    </source>
</evidence>
<name>A0A431FYB5_CAMJU</name>
<evidence type="ECO:0000313" key="3">
    <source>
        <dbReference type="EMBL" id="RTJ98183.1"/>
    </source>
</evidence>
<protein>
    <submittedName>
        <fullName evidence="3">Alpha-1,2-fucosyltransferase</fullName>
    </submittedName>
</protein>
<keyword evidence="2 3" id="KW-0808">Transferase</keyword>
<keyword evidence="1 3" id="KW-0328">Glycosyltransferase</keyword>
<comment type="caution">
    <text evidence="3">The sequence shown here is derived from an EMBL/GenBank/DDBJ whole genome shotgun (WGS) entry which is preliminary data.</text>
</comment>
<evidence type="ECO:0000256" key="1">
    <source>
        <dbReference type="ARBA" id="ARBA00022676"/>
    </source>
</evidence>
<proteinExistence type="predicted"/>
<dbReference type="Pfam" id="PF01531">
    <property type="entry name" value="Glyco_transf_11"/>
    <property type="match status" value="1"/>
</dbReference>
<evidence type="ECO:0000313" key="4">
    <source>
        <dbReference type="Proteomes" id="UP000286791"/>
    </source>
</evidence>
<dbReference type="Proteomes" id="UP000286791">
    <property type="component" value="Unassembled WGS sequence"/>
</dbReference>
<reference evidence="3 4" key="1">
    <citation type="journal article" date="2019" name="Appl. Environ. Microbiol.">
        <title>Population genetics and characterization of Campylobacter jejuni isolates in western jackdaws and game birds in Finland.</title>
        <authorList>
            <person name="Kovanen S."/>
            <person name="Rossi M."/>
            <person name="Pohja-Mykra M."/>
            <person name="Nieminen T."/>
            <person name="Raunio-Saarnisto M."/>
            <person name="Sauvala M."/>
            <person name="Fredriksson-Ahomaa M."/>
            <person name="Hanninen M.L."/>
            <person name="Kivisto R."/>
        </authorList>
    </citation>
    <scope>NUCLEOTIDE SEQUENCE [LARGE SCALE GENOMIC DNA]</scope>
    <source>
        <strain evidence="3 4">CB304</strain>
    </source>
</reference>
<dbReference type="GO" id="GO:0005975">
    <property type="term" value="P:carbohydrate metabolic process"/>
    <property type="evidence" value="ECO:0007669"/>
    <property type="project" value="InterPro"/>
</dbReference>
<dbReference type="PANTHER" id="PTHR11927:SF9">
    <property type="entry name" value="L-FUCOSYLTRANSFERASE"/>
    <property type="match status" value="1"/>
</dbReference>
<dbReference type="GO" id="GO:0016020">
    <property type="term" value="C:membrane"/>
    <property type="evidence" value="ECO:0007669"/>
    <property type="project" value="InterPro"/>
</dbReference>
<sequence length="319" mass="37645">MLESNFAIIRVDGGIVSQLYFFAIGKLFEKKGYKVKYDITWFEEEGLGFYNINKGYDKTYNINWDIPKIFPNISIEIASKSEIDQYKKFRVDSELVLEYQPPLYVVGYNSKCDIVEICREIREFFNPLELLSDNKIKFLTNEIKRNRSCGIHVRRGDLSQEHVVYGKPTSVDYFLKCINIVRSMYSDVKFYFFSDDNKWVKDNIAPHIENLDYFICDINTPEKGYLDLYFLSLCKIIIGSHGSMGLGAKLLSQEETLFITPKYNYMLFSMSNIMMINFEPKNIEPFNPKIKKIKYKILIKIYYYIRQILLRKFLIKGSD</sequence>
<gene>
    <name evidence="3" type="ORF">C3H48_05140</name>
</gene>